<dbReference type="Gene3D" id="2.40.50.100">
    <property type="match status" value="1"/>
</dbReference>
<gene>
    <name evidence="2" type="ORF">MNR06_14865</name>
</gene>
<accession>A0ABY4C7L6</accession>
<keyword evidence="3" id="KW-1185">Reference proteome</keyword>
<dbReference type="Proteomes" id="UP000830116">
    <property type="component" value="Chromosome"/>
</dbReference>
<evidence type="ECO:0000313" key="2">
    <source>
        <dbReference type="EMBL" id="UOF00981.1"/>
    </source>
</evidence>
<organism evidence="2 3">
    <name type="scientific">Bdellovibrio reynosensis</name>
    <dbReference type="NCBI Taxonomy" id="2835041"/>
    <lineage>
        <taxon>Bacteria</taxon>
        <taxon>Pseudomonadati</taxon>
        <taxon>Bdellovibrionota</taxon>
        <taxon>Bdellovibrionia</taxon>
        <taxon>Bdellovibrionales</taxon>
        <taxon>Pseudobdellovibrionaceae</taxon>
        <taxon>Bdellovibrio</taxon>
    </lineage>
</organism>
<evidence type="ECO:0000313" key="3">
    <source>
        <dbReference type="Proteomes" id="UP000830116"/>
    </source>
</evidence>
<reference evidence="2" key="1">
    <citation type="submission" date="2022-03" db="EMBL/GenBank/DDBJ databases">
        <title>Genome Identification and Characterization of new species Bdellovibrio reynosense LBG001 sp. nov. from a Mexico soil sample.</title>
        <authorList>
            <person name="Camilli A."/>
            <person name="Ajao Y."/>
            <person name="Guo X."/>
        </authorList>
    </citation>
    <scope>NUCLEOTIDE SEQUENCE</scope>
    <source>
        <strain evidence="2">LBG001</strain>
    </source>
</reference>
<dbReference type="RefSeq" id="WP_243537196.1">
    <property type="nucleotide sequence ID" value="NZ_CP093442.1"/>
</dbReference>
<feature type="transmembrane region" description="Helical" evidence="1">
    <location>
        <begin position="21"/>
        <end position="41"/>
    </location>
</feature>
<keyword evidence="1" id="KW-0812">Transmembrane</keyword>
<sequence>MKTLKSLIHSFFFDVVGADNKFLFFFWSGAVIAVLSLGLYLGTEPVSILGVAESREYQVNFSNPVEIKRVHVQQNQVVKKGDLLIELSQADLDMQLRVLKSRMDRLLAEYKLRQEISLLTKDVTRLPAGSDPLQVDIIDTKREIEVIERRMRNLFVFAEVEGSVGTVNFKDGEKAPSFATLLTLVPLNPSYVNGYVNENLQSMVEVGQTVNVYSSSGLTVQGKVTSVGARIVPIPERLLRIQTLPAWGREVVVKIPDENKFLLGEKVTVRKSWGISLFSTAQAEADTGIEIQHKPVQDITFPPSVREEFIPEISGVAYLPEIHQFALVSDDYPGDVPHLLLMNSRGEVTEQMLPILNLDKMEDIESISQQGSDIYLLSSLSGTKKNKLKKTRQLFVKVQRSGLTFTAERKIDLRLALLEASKKSKDVVLNKLYAAAQGTQESDLEVEGHAVKGNELFLLLKRPQFSNNEGVILKIKNLEDLLETGKIANGDLSVAVQFTASAGTDHSGAYHSDMIFAEDTIFISSSCREEKCSAIWRLKPGETKAELVEEFKTKGLEGLTIYPPTGELFGVFDQKKGSKFISLAMPDSLRVE</sequence>
<keyword evidence="1" id="KW-1133">Transmembrane helix</keyword>
<name>A0ABY4C7L6_9BACT</name>
<dbReference type="SUPFAM" id="SSF111369">
    <property type="entry name" value="HlyD-like secretion proteins"/>
    <property type="match status" value="1"/>
</dbReference>
<proteinExistence type="predicted"/>
<dbReference type="EMBL" id="CP093442">
    <property type="protein sequence ID" value="UOF00981.1"/>
    <property type="molecule type" value="Genomic_DNA"/>
</dbReference>
<dbReference type="PANTHER" id="PTHR30469">
    <property type="entry name" value="MULTIDRUG RESISTANCE PROTEIN MDTA"/>
    <property type="match status" value="1"/>
</dbReference>
<protein>
    <submittedName>
        <fullName evidence="2">Biotin/lipoyl-binding protein</fullName>
    </submittedName>
</protein>
<keyword evidence="1" id="KW-0472">Membrane</keyword>
<evidence type="ECO:0000256" key="1">
    <source>
        <dbReference type="SAM" id="Phobius"/>
    </source>
</evidence>